<dbReference type="PANTHER" id="PTHR34512">
    <property type="entry name" value="CELL SURFACE PROTEIN"/>
    <property type="match status" value="1"/>
</dbReference>
<dbReference type="InterPro" id="IPR006311">
    <property type="entry name" value="TAT_signal"/>
</dbReference>
<proteinExistence type="predicted"/>
<dbReference type="Proteomes" id="UP000222824">
    <property type="component" value="Unassembled WGS sequence"/>
</dbReference>
<evidence type="ECO:0000256" key="1">
    <source>
        <dbReference type="SAM" id="MobiDB-lite"/>
    </source>
</evidence>
<dbReference type="SMART" id="SM00564">
    <property type="entry name" value="PQQ"/>
    <property type="match status" value="7"/>
</dbReference>
<organism evidence="3 4">
    <name type="scientific">Halorubrum persicum</name>
    <dbReference type="NCBI Taxonomy" id="1383844"/>
    <lineage>
        <taxon>Archaea</taxon>
        <taxon>Methanobacteriati</taxon>
        <taxon>Methanobacteriota</taxon>
        <taxon>Stenosarchaea group</taxon>
        <taxon>Halobacteria</taxon>
        <taxon>Halobacteriales</taxon>
        <taxon>Haloferacaceae</taxon>
        <taxon>Halorubrum</taxon>
    </lineage>
</organism>
<evidence type="ECO:0000259" key="2">
    <source>
        <dbReference type="Pfam" id="PF13360"/>
    </source>
</evidence>
<reference evidence="3 4" key="1">
    <citation type="journal article" date="2014" name="Front. Microbiol.">
        <title>Population and genomic analysis of the genus Halorubrum.</title>
        <authorList>
            <person name="Fullmer M.S."/>
            <person name="Soucy S.M."/>
            <person name="Swithers K.S."/>
            <person name="Makkay A.M."/>
            <person name="Wheeler R."/>
            <person name="Ventosa A."/>
            <person name="Gogarten J.P."/>
            <person name="Papke R.T."/>
        </authorList>
    </citation>
    <scope>NUCLEOTIDE SEQUENCE [LARGE SCALE GENOMIC DNA]</scope>
    <source>
        <strain evidence="3 4">C49</strain>
    </source>
</reference>
<dbReference type="Pfam" id="PF13360">
    <property type="entry name" value="PQQ_2"/>
    <property type="match status" value="2"/>
</dbReference>
<evidence type="ECO:0000313" key="4">
    <source>
        <dbReference type="Proteomes" id="UP000222824"/>
    </source>
</evidence>
<accession>A0A2G1WM19</accession>
<dbReference type="PROSITE" id="PS51257">
    <property type="entry name" value="PROKAR_LIPOPROTEIN"/>
    <property type="match status" value="1"/>
</dbReference>
<dbReference type="EMBL" id="NHOA01000018">
    <property type="protein sequence ID" value="PHQ40051.1"/>
    <property type="molecule type" value="Genomic_DNA"/>
</dbReference>
<dbReference type="PROSITE" id="PS51318">
    <property type="entry name" value="TAT"/>
    <property type="match status" value="1"/>
</dbReference>
<dbReference type="PANTHER" id="PTHR34512:SF30">
    <property type="entry name" value="OUTER MEMBRANE PROTEIN ASSEMBLY FACTOR BAMB"/>
    <property type="match status" value="1"/>
</dbReference>
<dbReference type="OrthoDB" id="8638at2157"/>
<feature type="domain" description="Pyrrolo-quinoline quinone repeat" evidence="2">
    <location>
        <begin position="98"/>
        <end position="172"/>
    </location>
</feature>
<feature type="domain" description="Pyrrolo-quinoline quinone repeat" evidence="2">
    <location>
        <begin position="193"/>
        <end position="288"/>
    </location>
</feature>
<dbReference type="SUPFAM" id="SSF50998">
    <property type="entry name" value="Quinoprotein alcohol dehydrogenase-like"/>
    <property type="match status" value="2"/>
</dbReference>
<evidence type="ECO:0000313" key="3">
    <source>
        <dbReference type="EMBL" id="PHQ40051.1"/>
    </source>
</evidence>
<name>A0A2G1WM19_9EURY</name>
<dbReference type="Gene3D" id="2.40.128.630">
    <property type="match status" value="1"/>
</dbReference>
<dbReference type="InterPro" id="IPR011047">
    <property type="entry name" value="Quinoprotein_ADH-like_sf"/>
</dbReference>
<dbReference type="AlphaFoldDB" id="A0A2G1WM19"/>
<keyword evidence="4" id="KW-1185">Reference proteome</keyword>
<dbReference type="RefSeq" id="WP_099254228.1">
    <property type="nucleotide sequence ID" value="NZ_NHOA01000018.1"/>
</dbReference>
<protein>
    <recommendedName>
        <fullName evidence="2">Pyrrolo-quinoline quinone repeat domain-containing protein</fullName>
    </recommendedName>
</protein>
<sequence length="421" mass="45353">MTYRNRRQFLAALSASAVTATAGCQRSLGSASQSHPVSEPISSWPTFRGEQHNTGYTGANSGLGTEPTVAWTYEAEGPFWGSPAVADGTVFIGSADNALYAVDAGSGEAVWTFSSDHRIEATPAYDDGTVYVGSYDKHLYAVDAETGEERWSRSFNGLIRGSPTPWNGSILVGIGCHNLACAWYANDADVPENGWVYSLDAESGETEWRVEIGTEVVSTPALTDETMYVGASDGVMYALDPNTGDERWTYETRDMIWSSPAVAYGTVYFADWNGNVHAVDAETGEEMWFADTAGRYISGSVAVSEDAVYVGNTPYNSLDDPTTNYGKVFRFDRQTGEEVWDYETSSLEVGSSPVVTSDRLYVGSHRQTEGGSSTAGMHAFTLDGDQEWFLEIGGRGVGSSPALVEGTLYFGGTDSTLYAVE</sequence>
<feature type="region of interest" description="Disordered" evidence="1">
    <location>
        <begin position="28"/>
        <end position="47"/>
    </location>
</feature>
<comment type="caution">
    <text evidence="3">The sequence shown here is derived from an EMBL/GenBank/DDBJ whole genome shotgun (WGS) entry which is preliminary data.</text>
</comment>
<dbReference type="InterPro" id="IPR018391">
    <property type="entry name" value="PQQ_b-propeller_rpt"/>
</dbReference>
<dbReference type="Gene3D" id="2.130.10.10">
    <property type="entry name" value="YVTN repeat-like/Quinoprotein amine dehydrogenase"/>
    <property type="match status" value="2"/>
</dbReference>
<dbReference type="InterPro" id="IPR015943">
    <property type="entry name" value="WD40/YVTN_repeat-like_dom_sf"/>
</dbReference>
<feature type="compositionally biased region" description="Polar residues" evidence="1">
    <location>
        <begin position="28"/>
        <end position="45"/>
    </location>
</feature>
<gene>
    <name evidence="3" type="ORF">DJ69_02960</name>
</gene>
<dbReference type="InterPro" id="IPR002372">
    <property type="entry name" value="PQQ_rpt_dom"/>
</dbReference>